<reference evidence="4 5" key="1">
    <citation type="submission" date="2024-04" db="EMBL/GenBank/DDBJ databases">
        <authorList>
            <consortium name="Genoscope - CEA"/>
            <person name="William W."/>
        </authorList>
    </citation>
    <scope>NUCLEOTIDE SEQUENCE [LARGE SCALE GENOMIC DNA]</scope>
</reference>
<keyword evidence="2" id="KW-1133">Transmembrane helix</keyword>
<accession>A0AAV2INX2</accession>
<dbReference type="GO" id="GO:0016020">
    <property type="term" value="C:membrane"/>
    <property type="evidence" value="ECO:0007669"/>
    <property type="project" value="UniProtKB-SubCell"/>
</dbReference>
<dbReference type="Pfam" id="PF24357">
    <property type="entry name" value="TMD0_ABC"/>
    <property type="match status" value="1"/>
</dbReference>
<keyword evidence="2" id="KW-0472">Membrane</keyword>
<gene>
    <name evidence="4" type="ORF">GSLYS_00022166001</name>
</gene>
<evidence type="ECO:0000313" key="4">
    <source>
        <dbReference type="EMBL" id="CAL1548849.1"/>
    </source>
</evidence>
<comment type="subcellular location">
    <subcellularLocation>
        <location evidence="1">Membrane</location>
        <topology evidence="1">Multi-pass membrane protein</topology>
    </subcellularLocation>
</comment>
<organism evidence="4 5">
    <name type="scientific">Lymnaea stagnalis</name>
    <name type="common">Great pond snail</name>
    <name type="synonym">Helix stagnalis</name>
    <dbReference type="NCBI Taxonomy" id="6523"/>
    <lineage>
        <taxon>Eukaryota</taxon>
        <taxon>Metazoa</taxon>
        <taxon>Spiralia</taxon>
        <taxon>Lophotrochozoa</taxon>
        <taxon>Mollusca</taxon>
        <taxon>Gastropoda</taxon>
        <taxon>Heterobranchia</taxon>
        <taxon>Euthyneura</taxon>
        <taxon>Panpulmonata</taxon>
        <taxon>Hygrophila</taxon>
        <taxon>Lymnaeoidea</taxon>
        <taxon>Lymnaeidae</taxon>
        <taxon>Lymnaea</taxon>
    </lineage>
</organism>
<evidence type="ECO:0000256" key="1">
    <source>
        <dbReference type="ARBA" id="ARBA00004141"/>
    </source>
</evidence>
<sequence length="131" mass="14715">IHQNDSLLSDDSYPHFTECFRQVALAWIPCLAFLAGAPFYLAYLLKYDQHPPLPLSALHLVKIICSLALIVVTAVNLIVSGTYDDRDNVTDALYVSEGLKVFCFVMSIVVSCLERQKGVTTSPFLWSYWIV</sequence>
<dbReference type="AlphaFoldDB" id="A0AAV2INX2"/>
<feature type="non-terminal residue" evidence="4">
    <location>
        <position position="1"/>
    </location>
</feature>
<evidence type="ECO:0000259" key="3">
    <source>
        <dbReference type="Pfam" id="PF24357"/>
    </source>
</evidence>
<feature type="transmembrane region" description="Helical" evidence="2">
    <location>
        <begin position="92"/>
        <end position="113"/>
    </location>
</feature>
<comment type="caution">
    <text evidence="4">The sequence shown here is derived from an EMBL/GenBank/DDBJ whole genome shotgun (WGS) entry which is preliminary data.</text>
</comment>
<feature type="transmembrane region" description="Helical" evidence="2">
    <location>
        <begin position="57"/>
        <end position="80"/>
    </location>
</feature>
<feature type="non-terminal residue" evidence="4">
    <location>
        <position position="131"/>
    </location>
</feature>
<protein>
    <recommendedName>
        <fullName evidence="3">ABC transporter TMD0 domain-containing protein</fullName>
    </recommendedName>
</protein>
<dbReference type="EMBL" id="CAXITT010001917">
    <property type="protein sequence ID" value="CAL1548849.1"/>
    <property type="molecule type" value="Genomic_DNA"/>
</dbReference>
<proteinExistence type="predicted"/>
<dbReference type="InterPro" id="IPR056227">
    <property type="entry name" value="TMD0_ABC"/>
</dbReference>
<dbReference type="Proteomes" id="UP001497497">
    <property type="component" value="Unassembled WGS sequence"/>
</dbReference>
<feature type="domain" description="ABC transporter TMD0" evidence="3">
    <location>
        <begin position="12"/>
        <end position="130"/>
    </location>
</feature>
<name>A0AAV2INX2_LYMST</name>
<evidence type="ECO:0000256" key="2">
    <source>
        <dbReference type="SAM" id="Phobius"/>
    </source>
</evidence>
<keyword evidence="5" id="KW-1185">Reference proteome</keyword>
<feature type="transmembrane region" description="Helical" evidence="2">
    <location>
        <begin position="24"/>
        <end position="45"/>
    </location>
</feature>
<keyword evidence="2" id="KW-0812">Transmembrane</keyword>
<evidence type="ECO:0000313" key="5">
    <source>
        <dbReference type="Proteomes" id="UP001497497"/>
    </source>
</evidence>